<keyword evidence="3 5" id="KW-0808">Transferase</keyword>
<dbReference type="KEGG" id="sgn:SGRA_0563"/>
<dbReference type="CDD" id="cd04186">
    <property type="entry name" value="GT_2_like_c"/>
    <property type="match status" value="1"/>
</dbReference>
<evidence type="ECO:0000313" key="5">
    <source>
        <dbReference type="EMBL" id="AFC23302.1"/>
    </source>
</evidence>
<evidence type="ECO:0000256" key="2">
    <source>
        <dbReference type="ARBA" id="ARBA00022676"/>
    </source>
</evidence>
<dbReference type="EMBL" id="CP002831">
    <property type="protein sequence ID" value="AFC23302.1"/>
    <property type="molecule type" value="Genomic_DNA"/>
</dbReference>
<keyword evidence="6" id="KW-1185">Reference proteome</keyword>
<evidence type="ECO:0000256" key="1">
    <source>
        <dbReference type="ARBA" id="ARBA00006739"/>
    </source>
</evidence>
<dbReference type="InterPro" id="IPR001173">
    <property type="entry name" value="Glyco_trans_2-like"/>
</dbReference>
<dbReference type="InterPro" id="IPR029044">
    <property type="entry name" value="Nucleotide-diphossugar_trans"/>
</dbReference>
<dbReference type="eggNOG" id="COG1216">
    <property type="taxonomic scope" value="Bacteria"/>
</dbReference>
<evidence type="ECO:0000256" key="3">
    <source>
        <dbReference type="ARBA" id="ARBA00022679"/>
    </source>
</evidence>
<name>H6KZ18_SAPGL</name>
<dbReference type="Proteomes" id="UP000007519">
    <property type="component" value="Chromosome"/>
</dbReference>
<keyword evidence="2" id="KW-0328">Glycosyltransferase</keyword>
<dbReference type="Gene3D" id="3.90.550.10">
    <property type="entry name" value="Spore Coat Polysaccharide Biosynthesis Protein SpsA, Chain A"/>
    <property type="match status" value="1"/>
</dbReference>
<evidence type="ECO:0000259" key="4">
    <source>
        <dbReference type="Pfam" id="PF00535"/>
    </source>
</evidence>
<proteinExistence type="inferred from homology"/>
<evidence type="ECO:0000313" key="6">
    <source>
        <dbReference type="Proteomes" id="UP000007519"/>
    </source>
</evidence>
<organism evidence="5 6">
    <name type="scientific">Saprospira grandis (strain Lewin)</name>
    <dbReference type="NCBI Taxonomy" id="984262"/>
    <lineage>
        <taxon>Bacteria</taxon>
        <taxon>Pseudomonadati</taxon>
        <taxon>Bacteroidota</taxon>
        <taxon>Saprospiria</taxon>
        <taxon>Saprospirales</taxon>
        <taxon>Saprospiraceae</taxon>
        <taxon>Saprospira</taxon>
    </lineage>
</organism>
<reference evidence="5 6" key="1">
    <citation type="journal article" date="2012" name="Stand. Genomic Sci.">
        <title>Complete genome sequencing and analysis of Saprospira grandis str. Lewin, a predatory marine bacterium.</title>
        <authorList>
            <person name="Saw J.H."/>
            <person name="Yuryev A."/>
            <person name="Kanbe M."/>
            <person name="Hou S."/>
            <person name="Young A.G."/>
            <person name="Aizawa S."/>
            <person name="Alam M."/>
        </authorList>
    </citation>
    <scope>NUCLEOTIDE SEQUENCE [LARGE SCALE GENOMIC DNA]</scope>
    <source>
        <strain evidence="5 6">Lewin</strain>
    </source>
</reference>
<feature type="domain" description="Glycosyltransferase 2-like" evidence="4">
    <location>
        <begin position="15"/>
        <end position="140"/>
    </location>
</feature>
<dbReference type="RefSeq" id="WP_014373546.1">
    <property type="nucleotide sequence ID" value="NC_016940.1"/>
</dbReference>
<dbReference type="PANTHER" id="PTHR43179:SF12">
    <property type="entry name" value="GALACTOFURANOSYLTRANSFERASE GLFT2"/>
    <property type="match status" value="1"/>
</dbReference>
<protein>
    <submittedName>
        <fullName evidence="5">Glycosyl transferase family 2</fullName>
    </submittedName>
</protein>
<dbReference type="OrthoDB" id="9771846at2"/>
<dbReference type="HOGENOM" id="CLU_023845_4_0_10"/>
<accession>H6KZ18</accession>
<dbReference type="PANTHER" id="PTHR43179">
    <property type="entry name" value="RHAMNOSYLTRANSFERASE WBBL"/>
    <property type="match status" value="1"/>
</dbReference>
<dbReference type="AlphaFoldDB" id="H6KZ18"/>
<dbReference type="GO" id="GO:0016757">
    <property type="term" value="F:glycosyltransferase activity"/>
    <property type="evidence" value="ECO:0007669"/>
    <property type="project" value="UniProtKB-KW"/>
</dbReference>
<sequence length="379" mass="43687">MPASKVAAQQPLVAIAILNYNGADYLERFLPSVLQTTYPNAQLFVIDNGSTDDSIDRLKKWGFERFMATADQPFPPAQSADRKIPRYYIDLPENYGFAEGYNRGLAQLQHADYYVLLNSDVEVSPDWVEPLIHCLEKSPQRAAAQPKILMEAQRNLFEYAGAAGGWMDHWGYPFCRGRIFSELEEDQGQYDQTQEVFWASGAALCIRSQLYHQFGGLDADFFAHMEEIDFCWRLKKGNYQIYVCPKSKVWHVGGGTLPPNNPRKDYLNFRNSLVCLLKNLEGGPTLFLLLYWRLLLDGLAAIRFLKDGKWGSIAAIVKAHWHFFFAFPKHWKKRAEIKERLAAYAYQKTPRFNTAGYLRKSIVWLHFAKKVKTFKDIEQ</sequence>
<gene>
    <name evidence="5" type="ordered locus">SGRA_0563</name>
</gene>
<comment type="similarity">
    <text evidence="1">Belongs to the glycosyltransferase 2 family.</text>
</comment>
<dbReference type="STRING" id="984262.SGRA_0563"/>
<dbReference type="Pfam" id="PF00535">
    <property type="entry name" value="Glycos_transf_2"/>
    <property type="match status" value="1"/>
</dbReference>
<dbReference type="SUPFAM" id="SSF53448">
    <property type="entry name" value="Nucleotide-diphospho-sugar transferases"/>
    <property type="match status" value="1"/>
</dbReference>